<protein>
    <submittedName>
        <fullName evidence="6">Cytochrome P450</fullName>
    </submittedName>
</protein>
<evidence type="ECO:0000256" key="5">
    <source>
        <dbReference type="SAM" id="Phobius"/>
    </source>
</evidence>
<reference evidence="7" key="1">
    <citation type="journal article" date="2013" name="Ind. Biotechnol.">
        <title>Comparative genomics analysis of Trichoderma reesei strains.</title>
        <authorList>
            <person name="Koike H."/>
            <person name="Aerts A."/>
            <person name="LaButti K."/>
            <person name="Grigoriev I.V."/>
            <person name="Baker S.E."/>
        </authorList>
    </citation>
    <scope>NUCLEOTIDE SEQUENCE [LARGE SCALE GENOMIC DNA]</scope>
    <source>
        <strain evidence="7">ATCC 56765 / BCRC 32924 / NRRL 11460 / Rut C-30</strain>
    </source>
</reference>
<keyword evidence="2 4" id="KW-0479">Metal-binding</keyword>
<gene>
    <name evidence="6" type="ORF">M419DRAFT_139543</name>
</gene>
<dbReference type="KEGG" id="trr:M419DRAFT_139543"/>
<dbReference type="AlphaFoldDB" id="A0A024RUK9"/>
<evidence type="ECO:0000256" key="4">
    <source>
        <dbReference type="PIRSR" id="PIRSR602401-1"/>
    </source>
</evidence>
<dbReference type="HOGENOM" id="CLU_001570_14_10_1"/>
<name>A0A024RUK9_HYPJR</name>
<dbReference type="OrthoDB" id="6692864at2759"/>
<dbReference type="GO" id="GO:0020037">
    <property type="term" value="F:heme binding"/>
    <property type="evidence" value="ECO:0007669"/>
    <property type="project" value="InterPro"/>
</dbReference>
<feature type="transmembrane region" description="Helical" evidence="5">
    <location>
        <begin position="75"/>
        <end position="95"/>
    </location>
</feature>
<dbReference type="PRINTS" id="PR00385">
    <property type="entry name" value="P450"/>
</dbReference>
<dbReference type="InterPro" id="IPR001128">
    <property type="entry name" value="Cyt_P450"/>
</dbReference>
<dbReference type="PANTHER" id="PTHR24305">
    <property type="entry name" value="CYTOCHROME P450"/>
    <property type="match status" value="1"/>
</dbReference>
<feature type="transmembrane region" description="Helical" evidence="5">
    <location>
        <begin position="43"/>
        <end position="63"/>
    </location>
</feature>
<dbReference type="CDD" id="cd11061">
    <property type="entry name" value="CYP67-like"/>
    <property type="match status" value="1"/>
</dbReference>
<dbReference type="Gene3D" id="1.10.630.10">
    <property type="entry name" value="Cytochrome P450"/>
    <property type="match status" value="1"/>
</dbReference>
<dbReference type="Pfam" id="PF00067">
    <property type="entry name" value="p450"/>
    <property type="match status" value="1"/>
</dbReference>
<keyword evidence="1 4" id="KW-0349">Heme</keyword>
<feature type="transmembrane region" description="Helical" evidence="5">
    <location>
        <begin position="281"/>
        <end position="301"/>
    </location>
</feature>
<accession>A0A024RUK9</accession>
<dbReference type="GO" id="GO:0005506">
    <property type="term" value="F:iron ion binding"/>
    <property type="evidence" value="ECO:0007669"/>
    <property type="project" value="InterPro"/>
</dbReference>
<dbReference type="SUPFAM" id="SSF48264">
    <property type="entry name" value="Cytochrome P450"/>
    <property type="match status" value="1"/>
</dbReference>
<keyword evidence="5" id="KW-0472">Membrane</keyword>
<dbReference type="InterPro" id="IPR050121">
    <property type="entry name" value="Cytochrome_P450_monoxygenase"/>
</dbReference>
<dbReference type="InterPro" id="IPR036396">
    <property type="entry name" value="Cyt_P450_sf"/>
</dbReference>
<organism evidence="6 7">
    <name type="scientific">Hypocrea jecorina (strain ATCC 56765 / BCRC 32924 / NRRL 11460 / Rut C-30)</name>
    <name type="common">Trichoderma reesei</name>
    <dbReference type="NCBI Taxonomy" id="1344414"/>
    <lineage>
        <taxon>Eukaryota</taxon>
        <taxon>Fungi</taxon>
        <taxon>Dikarya</taxon>
        <taxon>Ascomycota</taxon>
        <taxon>Pezizomycotina</taxon>
        <taxon>Sordariomycetes</taxon>
        <taxon>Hypocreomycetidae</taxon>
        <taxon>Hypocreales</taxon>
        <taxon>Hypocreaceae</taxon>
        <taxon>Trichoderma</taxon>
    </lineage>
</organism>
<keyword evidence="5" id="KW-0812">Transmembrane</keyword>
<dbReference type="Proteomes" id="UP000024376">
    <property type="component" value="Unassembled WGS sequence"/>
</dbReference>
<dbReference type="PANTHER" id="PTHR24305:SF78">
    <property type="entry name" value="P450, PUTATIVE (EUROFUNG)-RELATED"/>
    <property type="match status" value="1"/>
</dbReference>
<proteinExistence type="predicted"/>
<evidence type="ECO:0000256" key="2">
    <source>
        <dbReference type="ARBA" id="ARBA00022723"/>
    </source>
</evidence>
<keyword evidence="5" id="KW-1133">Transmembrane helix</keyword>
<dbReference type="GO" id="GO:0016705">
    <property type="term" value="F:oxidoreductase activity, acting on paired donors, with incorporation or reduction of molecular oxygen"/>
    <property type="evidence" value="ECO:0007669"/>
    <property type="project" value="InterPro"/>
</dbReference>
<evidence type="ECO:0000256" key="1">
    <source>
        <dbReference type="ARBA" id="ARBA00022617"/>
    </source>
</evidence>
<evidence type="ECO:0000256" key="3">
    <source>
        <dbReference type="ARBA" id="ARBA00023004"/>
    </source>
</evidence>
<dbReference type="PRINTS" id="PR00463">
    <property type="entry name" value="EP450I"/>
</dbReference>
<keyword evidence="3 4" id="KW-0408">Iron</keyword>
<dbReference type="InterPro" id="IPR002401">
    <property type="entry name" value="Cyt_P450_E_grp-I"/>
</dbReference>
<sequence>MEEALEFFIIDLSSSWRVTTCVSLLAGIASHHLVFRPYEIDTYIWQLIFIYIASMATVFATYIHKRGYQVIPASLWTFFIASVYNCSVIASILVYRALFHPLRHFPGPFLAGLSRFYAMGRMIHSRKGFEDIQGLHQEYGDIVRVGPQELSINRLSVIRAIYGAHAQTTRPPWYAQMSRHAAKSSLVNTRDVAMHKMRKKVWERALGSRALELYEPRVQAKVELLMSNIAAAESSPINVTKYFMYFSFDVMADVGFSKDFRMLESTSYHPAIKGIHRTMSLIGILSTVPWLIYMIGSIPGLTTYNLFSRWCRDEVNEKRKTLIMNTVKEPQDIMSWLLKAPPSKKAVEEDARLLLIAGSDTSAGVLTNALYLLASNPHCYRMLQAKVQEQFPGGISQWTYEAAKAIPYVDHVIHETMRLRPIVPGGMPRTVPPQGIFIDGQSIPGGTIATVPTYTIQRDERYWEDPLVFKPERWEGCATDGGAWMAFNRGPWACPGRHLAMMEMRMVLSRIALQFDVGFALGKGEGFERDTVDNVSMTLPELNILFTLR</sequence>
<evidence type="ECO:0000313" key="7">
    <source>
        <dbReference type="Proteomes" id="UP000024376"/>
    </source>
</evidence>
<evidence type="ECO:0000313" key="6">
    <source>
        <dbReference type="EMBL" id="ETR96839.1"/>
    </source>
</evidence>
<feature type="binding site" description="axial binding residue" evidence="4">
    <location>
        <position position="494"/>
    </location>
    <ligand>
        <name>heme</name>
        <dbReference type="ChEBI" id="CHEBI:30413"/>
    </ligand>
    <ligandPart>
        <name>Fe</name>
        <dbReference type="ChEBI" id="CHEBI:18248"/>
    </ligandPart>
</feature>
<dbReference type="EMBL" id="KI911185">
    <property type="protein sequence ID" value="ETR96839.1"/>
    <property type="molecule type" value="Genomic_DNA"/>
</dbReference>
<comment type="cofactor">
    <cofactor evidence="4">
        <name>heme</name>
        <dbReference type="ChEBI" id="CHEBI:30413"/>
    </cofactor>
</comment>
<dbReference type="GO" id="GO:0004497">
    <property type="term" value="F:monooxygenase activity"/>
    <property type="evidence" value="ECO:0007669"/>
    <property type="project" value="InterPro"/>
</dbReference>